<feature type="domain" description="HTH myb-type" evidence="6">
    <location>
        <begin position="124"/>
        <end position="171"/>
    </location>
</feature>
<evidence type="ECO:0000313" key="7">
    <source>
        <dbReference type="EMBL" id="KAK8857907.1"/>
    </source>
</evidence>
<keyword evidence="3" id="KW-0804">Transcription</keyword>
<accession>A0ABR2I6X1</accession>
<keyword evidence="8" id="KW-1185">Reference proteome</keyword>
<feature type="domain" description="HTH myb-type" evidence="6">
    <location>
        <begin position="65"/>
        <end position="120"/>
    </location>
</feature>
<evidence type="ECO:0000256" key="1">
    <source>
        <dbReference type="ARBA" id="ARBA00023015"/>
    </source>
</evidence>
<dbReference type="PROSITE" id="PS51294">
    <property type="entry name" value="HTH_MYB"/>
    <property type="match status" value="2"/>
</dbReference>
<keyword evidence="1" id="KW-0805">Transcription regulation</keyword>
<evidence type="ECO:0000259" key="5">
    <source>
        <dbReference type="PROSITE" id="PS50090"/>
    </source>
</evidence>
<dbReference type="Gene3D" id="1.10.10.60">
    <property type="entry name" value="Homeodomain-like"/>
    <property type="match status" value="2"/>
</dbReference>
<feature type="domain" description="Myb-like" evidence="5">
    <location>
        <begin position="65"/>
        <end position="116"/>
    </location>
</feature>
<dbReference type="InterPro" id="IPR001005">
    <property type="entry name" value="SANT/Myb"/>
</dbReference>
<organism evidence="7 8">
    <name type="scientific">Tritrichomonas musculus</name>
    <dbReference type="NCBI Taxonomy" id="1915356"/>
    <lineage>
        <taxon>Eukaryota</taxon>
        <taxon>Metamonada</taxon>
        <taxon>Parabasalia</taxon>
        <taxon>Tritrichomonadida</taxon>
        <taxon>Tritrichomonadidae</taxon>
        <taxon>Tritrichomonas</taxon>
    </lineage>
</organism>
<evidence type="ECO:0000313" key="8">
    <source>
        <dbReference type="Proteomes" id="UP001470230"/>
    </source>
</evidence>
<dbReference type="InterPro" id="IPR009057">
    <property type="entry name" value="Homeodomain-like_sf"/>
</dbReference>
<dbReference type="EMBL" id="JAPFFF010000019">
    <property type="protein sequence ID" value="KAK8857907.1"/>
    <property type="molecule type" value="Genomic_DNA"/>
</dbReference>
<name>A0ABR2I6X1_9EUKA</name>
<protein>
    <recommendedName>
        <fullName evidence="9">Myb-like DNA-binding domain containing protein</fullName>
    </recommendedName>
</protein>
<dbReference type="PANTHER" id="PTHR46621:SF1">
    <property type="entry name" value="SNRNA-ACTIVATING PROTEIN COMPLEX SUBUNIT 4"/>
    <property type="match status" value="1"/>
</dbReference>
<keyword evidence="4" id="KW-0539">Nucleus</keyword>
<dbReference type="PROSITE" id="PS50090">
    <property type="entry name" value="MYB_LIKE"/>
    <property type="match status" value="2"/>
</dbReference>
<dbReference type="Pfam" id="PF13921">
    <property type="entry name" value="Myb_DNA-bind_6"/>
    <property type="match status" value="1"/>
</dbReference>
<evidence type="ECO:0000256" key="2">
    <source>
        <dbReference type="ARBA" id="ARBA00023125"/>
    </source>
</evidence>
<dbReference type="InterPro" id="IPR051575">
    <property type="entry name" value="Myb-like_DNA-bd"/>
</dbReference>
<keyword evidence="2" id="KW-0238">DNA-binding</keyword>
<gene>
    <name evidence="7" type="ORF">M9Y10_013006</name>
</gene>
<dbReference type="SMART" id="SM00717">
    <property type="entry name" value="SANT"/>
    <property type="match status" value="2"/>
</dbReference>
<dbReference type="Proteomes" id="UP001470230">
    <property type="component" value="Unassembled WGS sequence"/>
</dbReference>
<evidence type="ECO:0000256" key="3">
    <source>
        <dbReference type="ARBA" id="ARBA00023163"/>
    </source>
</evidence>
<reference evidence="7 8" key="1">
    <citation type="submission" date="2024-04" db="EMBL/GenBank/DDBJ databases">
        <title>Tritrichomonas musculus Genome.</title>
        <authorList>
            <person name="Alves-Ferreira E."/>
            <person name="Grigg M."/>
            <person name="Lorenzi H."/>
            <person name="Galac M."/>
        </authorList>
    </citation>
    <scope>NUCLEOTIDE SEQUENCE [LARGE SCALE GENOMIC DNA]</scope>
    <source>
        <strain evidence="7 8">EAF2021</strain>
    </source>
</reference>
<sequence length="202" mass="23516">MQQNQAIAPIVQLKFQNQDQQVIQQRRLLQIPQIQIVHHQIQPSKILQLPQIQVQNPQVQQQPQHKPHPKSKFTPEEDILLRQLVSQFGENNWNRIAELMPHRNMRQCKERWTNYLSPKVSNDPWTEEEDALLVQKYKEHGAKWVRIALSFPKRTDSNVKNRWLVLSRRSKKIDHNSHAVVSAALAMSSIVPTSTNIVNAGS</sequence>
<feature type="domain" description="Myb-like" evidence="5">
    <location>
        <begin position="117"/>
        <end position="167"/>
    </location>
</feature>
<dbReference type="PANTHER" id="PTHR46621">
    <property type="entry name" value="SNRNA-ACTIVATING PROTEIN COMPLEX SUBUNIT 4"/>
    <property type="match status" value="1"/>
</dbReference>
<comment type="caution">
    <text evidence="7">The sequence shown here is derived from an EMBL/GenBank/DDBJ whole genome shotgun (WGS) entry which is preliminary data.</text>
</comment>
<dbReference type="SUPFAM" id="SSF46689">
    <property type="entry name" value="Homeodomain-like"/>
    <property type="match status" value="1"/>
</dbReference>
<dbReference type="CDD" id="cd00167">
    <property type="entry name" value="SANT"/>
    <property type="match status" value="2"/>
</dbReference>
<dbReference type="InterPro" id="IPR017930">
    <property type="entry name" value="Myb_dom"/>
</dbReference>
<proteinExistence type="predicted"/>
<evidence type="ECO:0000259" key="6">
    <source>
        <dbReference type="PROSITE" id="PS51294"/>
    </source>
</evidence>
<evidence type="ECO:0000256" key="4">
    <source>
        <dbReference type="ARBA" id="ARBA00023242"/>
    </source>
</evidence>
<evidence type="ECO:0008006" key="9">
    <source>
        <dbReference type="Google" id="ProtNLM"/>
    </source>
</evidence>